<protein>
    <submittedName>
        <fullName evidence="1">Uncharacterized protein</fullName>
    </submittedName>
</protein>
<organism evidence="1">
    <name type="scientific">uncultured Desulfobacterium sp</name>
    <dbReference type="NCBI Taxonomy" id="201089"/>
    <lineage>
        <taxon>Bacteria</taxon>
        <taxon>Pseudomonadati</taxon>
        <taxon>Thermodesulfobacteriota</taxon>
        <taxon>Desulfobacteria</taxon>
        <taxon>Desulfobacterales</taxon>
        <taxon>Desulfobacteriaceae</taxon>
        <taxon>Desulfobacterium</taxon>
        <taxon>environmental samples</taxon>
    </lineage>
</organism>
<evidence type="ECO:0000313" key="1">
    <source>
        <dbReference type="EMBL" id="CBX28306.1"/>
    </source>
</evidence>
<accession>E1YCL2</accession>
<dbReference type="AlphaFoldDB" id="E1YCL2"/>
<name>E1YCL2_9BACT</name>
<reference evidence="1" key="1">
    <citation type="journal article" date="2011" name="Environ. Microbiol.">
        <title>Genomic insights into the metabolic potential of the polycyclic aromatic hydrocarbon degrading sulfate-reducing Deltaproteobacterium N47.</title>
        <authorList>
            <person name="Bergmann F."/>
            <person name="Selesi D."/>
            <person name="Weinmaier T."/>
            <person name="Tischler P."/>
            <person name="Rattei T."/>
            <person name="Meckenstock R.U."/>
        </authorList>
    </citation>
    <scope>NUCLEOTIDE SEQUENCE</scope>
</reference>
<gene>
    <name evidence="1" type="ORF">N47_G36300</name>
</gene>
<dbReference type="EMBL" id="FR695868">
    <property type="protein sequence ID" value="CBX28306.1"/>
    <property type="molecule type" value="Genomic_DNA"/>
</dbReference>
<sequence>MGKLIRYIDDARACFARVDWISRESAFISIAQTGVLIKRSRYGIFGAKLYVETNINNCLEMSRVLDNVILSRRSLSYLPKALTDQVLRSFTRLAIETNSALEFRTGIEEAKRLVLEGNRQEQNQKHISEHLDIRAQE</sequence>
<proteinExistence type="predicted"/>